<comment type="caution">
    <text evidence="1">The sequence shown here is derived from an EMBL/GenBank/DDBJ whole genome shotgun (WGS) entry which is preliminary data.</text>
</comment>
<gene>
    <name evidence="1" type="ORF">MBEHAL_0108</name>
</gene>
<sequence length="246" mass="27404">MIAGDLKEIANELRALADELVDEFAAGHLDERRVRLGGDGLRHHRLPRAGRTIQKNAARRLDADVPEEIGVLHREFDGLADFAELLGETADVLVADRRRLLDLHDLRADVGLVVQPLHDREAVVDGDARAGFEVVAEFTRDLRERLLIVPVLLDDRSAVVHLLDRGDEQRGLLELLVLVGEAFELLLVLVVLGVRVEELVAHLLVLLLEDVEALPEGLDLLLLRRPLLVREFDVVDGVTHRSPLGR</sequence>
<name>U3A9C9_9EURY</name>
<accession>U3A9C9</accession>
<dbReference type="Proteomes" id="UP000016986">
    <property type="component" value="Unassembled WGS sequence"/>
</dbReference>
<dbReference type="AlphaFoldDB" id="U3A9C9"/>
<organism evidence="1 2">
    <name type="scientific">Halarchaeum acidiphilum MH1-52-1</name>
    <dbReference type="NCBI Taxonomy" id="1261545"/>
    <lineage>
        <taxon>Archaea</taxon>
        <taxon>Methanobacteriati</taxon>
        <taxon>Methanobacteriota</taxon>
        <taxon>Stenosarchaea group</taxon>
        <taxon>Halobacteria</taxon>
        <taxon>Halobacteriales</taxon>
        <taxon>Halobacteriaceae</taxon>
    </lineage>
</organism>
<protein>
    <submittedName>
        <fullName evidence="1">Uncharacterized protein</fullName>
    </submittedName>
</protein>
<keyword evidence="2" id="KW-1185">Reference proteome</keyword>
<evidence type="ECO:0000313" key="2">
    <source>
        <dbReference type="Proteomes" id="UP000016986"/>
    </source>
</evidence>
<dbReference type="EMBL" id="BATA01000002">
    <property type="protein sequence ID" value="GAD51348.1"/>
    <property type="molecule type" value="Genomic_DNA"/>
</dbReference>
<reference evidence="1 2" key="1">
    <citation type="submission" date="2013-09" db="EMBL/GenBank/DDBJ databases">
        <title>Whole genome sequencing of Halarchaeum acidiphilum strain MH1-52-1.</title>
        <authorList>
            <person name="Shimane Y."/>
            <person name="Minegishi H."/>
            <person name="Nishi S."/>
            <person name="Echigo A."/>
            <person name="Shuto A."/>
            <person name="Konishi M."/>
            <person name="Ito T."/>
            <person name="Ohkuma M."/>
            <person name="Ohta Y."/>
            <person name="Nagano Y."/>
            <person name="Tsubouchi T."/>
            <person name="Mori K."/>
            <person name="Usui K."/>
            <person name="Kamekura M."/>
            <person name="Usami R."/>
            <person name="Takaki Y."/>
            <person name="Hatada Y."/>
        </authorList>
    </citation>
    <scope>NUCLEOTIDE SEQUENCE [LARGE SCALE GENOMIC DNA]</scope>
    <source>
        <strain evidence="1 2">JCM 16109</strain>
    </source>
</reference>
<evidence type="ECO:0000313" key="1">
    <source>
        <dbReference type="EMBL" id="GAD51348.1"/>
    </source>
</evidence>
<proteinExistence type="predicted"/>